<evidence type="ECO:0000313" key="2">
    <source>
        <dbReference type="EMBL" id="EDX05874.1"/>
    </source>
</evidence>
<dbReference type="AlphaFoldDB" id="B4QD87"/>
<feature type="region of interest" description="Disordered" evidence="1">
    <location>
        <begin position="1"/>
        <end position="39"/>
    </location>
</feature>
<accession>B4QD87</accession>
<gene>
    <name evidence="2" type="primary">Dsim\GD10327</name>
    <name evidence="2" type="ORF">Dsim_GD10327</name>
</gene>
<proteinExistence type="predicted"/>
<dbReference type="HOGENOM" id="CLU_2624660_0_0_1"/>
<organism evidence="2 3">
    <name type="scientific">Drosophila simulans</name>
    <name type="common">Fruit fly</name>
    <dbReference type="NCBI Taxonomy" id="7240"/>
    <lineage>
        <taxon>Eukaryota</taxon>
        <taxon>Metazoa</taxon>
        <taxon>Ecdysozoa</taxon>
        <taxon>Arthropoda</taxon>
        <taxon>Hexapoda</taxon>
        <taxon>Insecta</taxon>
        <taxon>Pterygota</taxon>
        <taxon>Neoptera</taxon>
        <taxon>Endopterygota</taxon>
        <taxon>Diptera</taxon>
        <taxon>Brachycera</taxon>
        <taxon>Muscomorpha</taxon>
        <taxon>Ephydroidea</taxon>
        <taxon>Drosophilidae</taxon>
        <taxon>Drosophila</taxon>
        <taxon>Sophophora</taxon>
    </lineage>
</organism>
<keyword evidence="3" id="KW-1185">Reference proteome</keyword>
<reference evidence="2 3" key="1">
    <citation type="journal article" date="2007" name="Nature">
        <title>Evolution of genes and genomes on the Drosophila phylogeny.</title>
        <authorList>
            <consortium name="Drosophila 12 Genomes Consortium"/>
            <person name="Clark A.G."/>
            <person name="Eisen M.B."/>
            <person name="Smith D.R."/>
            <person name="Bergman C.M."/>
            <person name="Oliver B."/>
            <person name="Markow T.A."/>
            <person name="Kaufman T.C."/>
            <person name="Kellis M."/>
            <person name="Gelbart W."/>
            <person name="Iyer V.N."/>
            <person name="Pollard D.A."/>
            <person name="Sackton T.B."/>
            <person name="Larracuente A.M."/>
            <person name="Singh N.D."/>
            <person name="Abad J.P."/>
            <person name="Abt D.N."/>
            <person name="Adryan B."/>
            <person name="Aguade M."/>
            <person name="Akashi H."/>
            <person name="Anderson W.W."/>
            <person name="Aquadro C.F."/>
            <person name="Ardell D.H."/>
            <person name="Arguello R."/>
            <person name="Artieri C.G."/>
            <person name="Barbash D.A."/>
            <person name="Barker D."/>
            <person name="Barsanti P."/>
            <person name="Batterham P."/>
            <person name="Batzoglou S."/>
            <person name="Begun D."/>
            <person name="Bhutkar A."/>
            <person name="Blanco E."/>
            <person name="Bosak S.A."/>
            <person name="Bradley R.K."/>
            <person name="Brand A.D."/>
            <person name="Brent M.R."/>
            <person name="Brooks A.N."/>
            <person name="Brown R.H."/>
            <person name="Butlin R.K."/>
            <person name="Caggese C."/>
            <person name="Calvi B.R."/>
            <person name="Bernardo de Carvalho A."/>
            <person name="Caspi A."/>
            <person name="Castrezana S."/>
            <person name="Celniker S.E."/>
            <person name="Chang J.L."/>
            <person name="Chapple C."/>
            <person name="Chatterji S."/>
            <person name="Chinwalla A."/>
            <person name="Civetta A."/>
            <person name="Clifton S.W."/>
            <person name="Comeron J.M."/>
            <person name="Costello J.C."/>
            <person name="Coyne J.A."/>
            <person name="Daub J."/>
            <person name="David R.G."/>
            <person name="Delcher A.L."/>
            <person name="Delehaunty K."/>
            <person name="Do C.B."/>
            <person name="Ebling H."/>
            <person name="Edwards K."/>
            <person name="Eickbush T."/>
            <person name="Evans J.D."/>
            <person name="Filipski A."/>
            <person name="Findeiss S."/>
            <person name="Freyhult E."/>
            <person name="Fulton L."/>
            <person name="Fulton R."/>
            <person name="Garcia A.C."/>
            <person name="Gardiner A."/>
            <person name="Garfield D.A."/>
            <person name="Garvin B.E."/>
            <person name="Gibson G."/>
            <person name="Gilbert D."/>
            <person name="Gnerre S."/>
            <person name="Godfrey J."/>
            <person name="Good R."/>
            <person name="Gotea V."/>
            <person name="Gravely B."/>
            <person name="Greenberg A.J."/>
            <person name="Griffiths-Jones S."/>
            <person name="Gross S."/>
            <person name="Guigo R."/>
            <person name="Gustafson E.A."/>
            <person name="Haerty W."/>
            <person name="Hahn M.W."/>
            <person name="Halligan D.L."/>
            <person name="Halpern A.L."/>
            <person name="Halter G.M."/>
            <person name="Han M.V."/>
            <person name="Heger A."/>
            <person name="Hillier L."/>
            <person name="Hinrichs A.S."/>
            <person name="Holmes I."/>
            <person name="Hoskins R.A."/>
            <person name="Hubisz M.J."/>
            <person name="Hultmark D."/>
            <person name="Huntley M.A."/>
            <person name="Jaffe D.B."/>
            <person name="Jagadeeshan S."/>
            <person name="Jeck W.R."/>
            <person name="Johnson J."/>
            <person name="Jones C.D."/>
            <person name="Jordan W.C."/>
            <person name="Karpen G.H."/>
            <person name="Kataoka E."/>
            <person name="Keightley P.D."/>
            <person name="Kheradpour P."/>
            <person name="Kirkness E.F."/>
            <person name="Koerich L.B."/>
            <person name="Kristiansen K."/>
            <person name="Kudrna D."/>
            <person name="Kulathinal R.J."/>
            <person name="Kumar S."/>
            <person name="Kwok R."/>
            <person name="Lander E."/>
            <person name="Langley C.H."/>
            <person name="Lapoint R."/>
            <person name="Lazzaro B.P."/>
            <person name="Lee S.J."/>
            <person name="Levesque L."/>
            <person name="Li R."/>
            <person name="Lin C.F."/>
            <person name="Lin M.F."/>
            <person name="Lindblad-Toh K."/>
            <person name="Llopart A."/>
            <person name="Long M."/>
            <person name="Low L."/>
            <person name="Lozovsky E."/>
            <person name="Lu J."/>
            <person name="Luo M."/>
            <person name="Machado C.A."/>
            <person name="Makalowski W."/>
            <person name="Marzo M."/>
            <person name="Matsuda M."/>
            <person name="Matzkin L."/>
            <person name="McAllister B."/>
            <person name="McBride C.S."/>
            <person name="McKernan B."/>
            <person name="McKernan K."/>
            <person name="Mendez-Lago M."/>
            <person name="Minx P."/>
            <person name="Mollenhauer M.U."/>
            <person name="Montooth K."/>
            <person name="Mount S.M."/>
            <person name="Mu X."/>
            <person name="Myers E."/>
            <person name="Negre B."/>
            <person name="Newfeld S."/>
            <person name="Nielsen R."/>
            <person name="Noor M.A."/>
            <person name="O'Grady P."/>
            <person name="Pachter L."/>
            <person name="Papaceit M."/>
            <person name="Parisi M.J."/>
            <person name="Parisi M."/>
            <person name="Parts L."/>
            <person name="Pedersen J.S."/>
            <person name="Pesole G."/>
            <person name="Phillippy A.M."/>
            <person name="Ponting C.P."/>
            <person name="Pop M."/>
            <person name="Porcelli D."/>
            <person name="Powell J.R."/>
            <person name="Prohaska S."/>
            <person name="Pruitt K."/>
            <person name="Puig M."/>
            <person name="Quesneville H."/>
            <person name="Ram K.R."/>
            <person name="Rand D."/>
            <person name="Rasmussen M.D."/>
            <person name="Reed L.K."/>
            <person name="Reenan R."/>
            <person name="Reily A."/>
            <person name="Remington K.A."/>
            <person name="Rieger T.T."/>
            <person name="Ritchie M.G."/>
            <person name="Robin C."/>
            <person name="Rogers Y.H."/>
            <person name="Rohde C."/>
            <person name="Rozas J."/>
            <person name="Rubenfield M.J."/>
            <person name="Ruiz A."/>
            <person name="Russo S."/>
            <person name="Salzberg S.L."/>
            <person name="Sanchez-Gracia A."/>
            <person name="Saranga D.J."/>
            <person name="Sato H."/>
            <person name="Schaeffer S.W."/>
            <person name="Schatz M.C."/>
            <person name="Schlenke T."/>
            <person name="Schwartz R."/>
            <person name="Segarra C."/>
            <person name="Singh R.S."/>
            <person name="Sirot L."/>
            <person name="Sirota M."/>
            <person name="Sisneros N.B."/>
            <person name="Smith C.D."/>
            <person name="Smith T.F."/>
            <person name="Spieth J."/>
            <person name="Stage D.E."/>
            <person name="Stark A."/>
            <person name="Stephan W."/>
            <person name="Strausberg R.L."/>
            <person name="Strempel S."/>
            <person name="Sturgill D."/>
            <person name="Sutton G."/>
            <person name="Sutton G.G."/>
            <person name="Tao W."/>
            <person name="Teichmann S."/>
            <person name="Tobari Y.N."/>
            <person name="Tomimura Y."/>
            <person name="Tsolas J.M."/>
            <person name="Valente V.L."/>
            <person name="Venter E."/>
            <person name="Venter J.C."/>
            <person name="Vicario S."/>
            <person name="Vieira F.G."/>
            <person name="Vilella A.J."/>
            <person name="Villasante A."/>
            <person name="Walenz B."/>
            <person name="Wang J."/>
            <person name="Wasserman M."/>
            <person name="Watts T."/>
            <person name="Wilson D."/>
            <person name="Wilson R.K."/>
            <person name="Wing R.A."/>
            <person name="Wolfner M.F."/>
            <person name="Wong A."/>
            <person name="Wong G.K."/>
            <person name="Wu C.I."/>
            <person name="Wu G."/>
            <person name="Yamamoto D."/>
            <person name="Yang H.P."/>
            <person name="Yang S.P."/>
            <person name="Yorke J.A."/>
            <person name="Yoshida K."/>
            <person name="Zdobnov E."/>
            <person name="Zhang P."/>
            <person name="Zhang Y."/>
            <person name="Zimin A.V."/>
            <person name="Baldwin J."/>
            <person name="Abdouelleil A."/>
            <person name="Abdulkadir J."/>
            <person name="Abebe A."/>
            <person name="Abera B."/>
            <person name="Abreu J."/>
            <person name="Acer S.C."/>
            <person name="Aftuck L."/>
            <person name="Alexander A."/>
            <person name="An P."/>
            <person name="Anderson E."/>
            <person name="Anderson S."/>
            <person name="Arachi H."/>
            <person name="Azer M."/>
            <person name="Bachantsang P."/>
            <person name="Barry A."/>
            <person name="Bayul T."/>
            <person name="Berlin A."/>
            <person name="Bessette D."/>
            <person name="Bloom T."/>
            <person name="Blye J."/>
            <person name="Boguslavskiy L."/>
            <person name="Bonnet C."/>
            <person name="Boukhgalter B."/>
            <person name="Bourzgui I."/>
            <person name="Brown A."/>
            <person name="Cahill P."/>
            <person name="Channer S."/>
            <person name="Cheshatsang Y."/>
            <person name="Chuda L."/>
            <person name="Citroen M."/>
            <person name="Collymore A."/>
            <person name="Cooke P."/>
            <person name="Costello M."/>
            <person name="D'Aco K."/>
            <person name="Daza R."/>
            <person name="De Haan G."/>
            <person name="DeGray S."/>
            <person name="DeMaso C."/>
            <person name="Dhargay N."/>
            <person name="Dooley K."/>
            <person name="Dooley E."/>
            <person name="Doricent M."/>
            <person name="Dorje P."/>
            <person name="Dorjee K."/>
            <person name="Dupes A."/>
            <person name="Elong R."/>
            <person name="Falk J."/>
            <person name="Farina A."/>
            <person name="Faro S."/>
            <person name="Ferguson D."/>
            <person name="Fisher S."/>
            <person name="Foley C.D."/>
            <person name="Franke A."/>
            <person name="Friedrich D."/>
            <person name="Gadbois L."/>
            <person name="Gearin G."/>
            <person name="Gearin C.R."/>
            <person name="Giannoukos G."/>
            <person name="Goode T."/>
            <person name="Graham J."/>
            <person name="Grandbois E."/>
            <person name="Grewal S."/>
            <person name="Gyaltsen K."/>
            <person name="Hafez N."/>
            <person name="Hagos B."/>
            <person name="Hall J."/>
            <person name="Henson C."/>
            <person name="Hollinger A."/>
            <person name="Honan T."/>
            <person name="Huard M.D."/>
            <person name="Hughes L."/>
            <person name="Hurhula B."/>
            <person name="Husby M.E."/>
            <person name="Kamat A."/>
            <person name="Kanga B."/>
            <person name="Kashin S."/>
            <person name="Khazanovich D."/>
            <person name="Kisner P."/>
            <person name="Lance K."/>
            <person name="Lara M."/>
            <person name="Lee W."/>
            <person name="Lennon N."/>
            <person name="Letendre F."/>
            <person name="LeVine R."/>
            <person name="Lipovsky A."/>
            <person name="Liu X."/>
            <person name="Liu J."/>
            <person name="Liu S."/>
            <person name="Lokyitsang T."/>
            <person name="Lokyitsang Y."/>
            <person name="Lubonja R."/>
            <person name="Lui A."/>
            <person name="MacDonald P."/>
            <person name="Magnisalis V."/>
            <person name="Maru K."/>
            <person name="Matthews C."/>
            <person name="McCusker W."/>
            <person name="McDonough S."/>
            <person name="Mehta T."/>
            <person name="Meldrim J."/>
            <person name="Meneus L."/>
            <person name="Mihai O."/>
            <person name="Mihalev A."/>
            <person name="Mihova T."/>
            <person name="Mittelman R."/>
            <person name="Mlenga V."/>
            <person name="Montmayeur A."/>
            <person name="Mulrain L."/>
            <person name="Navidi A."/>
            <person name="Naylor J."/>
            <person name="Negash T."/>
            <person name="Nguyen T."/>
            <person name="Nguyen N."/>
            <person name="Nicol R."/>
            <person name="Norbu C."/>
            <person name="Norbu N."/>
            <person name="Novod N."/>
            <person name="O'Neill B."/>
            <person name="Osman S."/>
            <person name="Markiewicz E."/>
            <person name="Oyono O.L."/>
            <person name="Patti C."/>
            <person name="Phunkhang P."/>
            <person name="Pierre F."/>
            <person name="Priest M."/>
            <person name="Raghuraman S."/>
            <person name="Rege F."/>
            <person name="Reyes R."/>
            <person name="Rise C."/>
            <person name="Rogov P."/>
            <person name="Ross K."/>
            <person name="Ryan E."/>
            <person name="Settipalli S."/>
            <person name="Shea T."/>
            <person name="Sherpa N."/>
            <person name="Shi L."/>
            <person name="Shih D."/>
            <person name="Sparrow T."/>
            <person name="Spaulding J."/>
            <person name="Stalker J."/>
            <person name="Stange-Thomann N."/>
            <person name="Stavropoulos S."/>
            <person name="Stone C."/>
            <person name="Strader C."/>
            <person name="Tesfaye S."/>
            <person name="Thomson T."/>
            <person name="Thoulutsang Y."/>
            <person name="Thoulutsang D."/>
            <person name="Topham K."/>
            <person name="Topping I."/>
            <person name="Tsamla T."/>
            <person name="Vassiliev H."/>
            <person name="Vo A."/>
            <person name="Wangchuk T."/>
            <person name="Wangdi T."/>
            <person name="Weiand M."/>
            <person name="Wilkinson J."/>
            <person name="Wilson A."/>
            <person name="Yadav S."/>
            <person name="Young G."/>
            <person name="Yu Q."/>
            <person name="Zembek L."/>
            <person name="Zhong D."/>
            <person name="Zimmer A."/>
            <person name="Zwirko Z."/>
            <person name="Jaffe D.B."/>
            <person name="Alvarez P."/>
            <person name="Brockman W."/>
            <person name="Butler J."/>
            <person name="Chin C."/>
            <person name="Gnerre S."/>
            <person name="Grabherr M."/>
            <person name="Kleber M."/>
            <person name="Mauceli E."/>
            <person name="MacCallum I."/>
        </authorList>
    </citation>
    <scope>NUCLEOTIDE SEQUENCE [LARGE SCALE GENOMIC DNA]</scope>
    <source>
        <strain evidence="3">white501</strain>
    </source>
</reference>
<name>B4QD87_DROSI</name>
<dbReference type="EMBL" id="CM000362">
    <property type="protein sequence ID" value="EDX05874.1"/>
    <property type="molecule type" value="Genomic_DNA"/>
</dbReference>
<evidence type="ECO:0000256" key="1">
    <source>
        <dbReference type="SAM" id="MobiDB-lite"/>
    </source>
</evidence>
<protein>
    <submittedName>
        <fullName evidence="2">GD10327</fullName>
    </submittedName>
</protein>
<dbReference type="Proteomes" id="UP000000304">
    <property type="component" value="Chromosome 2R"/>
</dbReference>
<evidence type="ECO:0000313" key="3">
    <source>
        <dbReference type="Proteomes" id="UP000000304"/>
    </source>
</evidence>
<sequence length="78" mass="8433">MATVTGPGPKAKDIGPKDYNPNQHWTGLERRPPPRASIPVYKEQCPLDCEGPWSPNCKHCKGTKQPKEACATTSTGTA</sequence>